<comment type="caution">
    <text evidence="2">The sequence shown here is derived from an EMBL/GenBank/DDBJ whole genome shotgun (WGS) entry which is preliminary data.</text>
</comment>
<dbReference type="Proteomes" id="UP000658127">
    <property type="component" value="Unassembled WGS sequence"/>
</dbReference>
<evidence type="ECO:0000256" key="1">
    <source>
        <dbReference type="SAM" id="MobiDB-lite"/>
    </source>
</evidence>
<protein>
    <submittedName>
        <fullName evidence="2">Uncharacterized protein</fullName>
    </submittedName>
</protein>
<evidence type="ECO:0000313" key="2">
    <source>
        <dbReference type="EMBL" id="GGN86494.1"/>
    </source>
</evidence>
<evidence type="ECO:0000313" key="3">
    <source>
        <dbReference type="Proteomes" id="UP000658127"/>
    </source>
</evidence>
<dbReference type="EMBL" id="BMNE01000004">
    <property type="protein sequence ID" value="GGN86494.1"/>
    <property type="molecule type" value="Genomic_DNA"/>
</dbReference>
<feature type="region of interest" description="Disordered" evidence="1">
    <location>
        <begin position="1"/>
        <end position="49"/>
    </location>
</feature>
<organism evidence="2 3">
    <name type="scientific">Nocardia rhizosphaerihabitans</name>
    <dbReference type="NCBI Taxonomy" id="1691570"/>
    <lineage>
        <taxon>Bacteria</taxon>
        <taxon>Bacillati</taxon>
        <taxon>Actinomycetota</taxon>
        <taxon>Actinomycetes</taxon>
        <taxon>Mycobacteriales</taxon>
        <taxon>Nocardiaceae</taxon>
        <taxon>Nocardia</taxon>
    </lineage>
</organism>
<name>A0ABQ2KLA9_9NOCA</name>
<accession>A0ABQ2KLA9</accession>
<proteinExistence type="predicted"/>
<gene>
    <name evidence="2" type="ORF">GCM10011610_41850</name>
</gene>
<reference evidence="3" key="1">
    <citation type="journal article" date="2019" name="Int. J. Syst. Evol. Microbiol.">
        <title>The Global Catalogue of Microorganisms (GCM) 10K type strain sequencing project: providing services to taxonomists for standard genome sequencing and annotation.</title>
        <authorList>
            <consortium name="The Broad Institute Genomics Platform"/>
            <consortium name="The Broad Institute Genome Sequencing Center for Infectious Disease"/>
            <person name="Wu L."/>
            <person name="Ma J."/>
        </authorList>
    </citation>
    <scope>NUCLEOTIDE SEQUENCE [LARGE SCALE GENOMIC DNA]</scope>
    <source>
        <strain evidence="3">CGMCC 4.7329</strain>
    </source>
</reference>
<sequence>MTSTDPVITSFRFAESDGAGPSFDGAPSRNPGATADAGPEIVGDDARSA</sequence>
<keyword evidence="3" id="KW-1185">Reference proteome</keyword>